<name>A0ABV0T289_9TELE</name>
<evidence type="ECO:0000256" key="1">
    <source>
        <dbReference type="SAM" id="MobiDB-lite"/>
    </source>
</evidence>
<dbReference type="EMBL" id="JAHRIQ010016689">
    <property type="protein sequence ID" value="MEQ2226894.1"/>
    <property type="molecule type" value="Genomic_DNA"/>
</dbReference>
<comment type="caution">
    <text evidence="2">The sequence shown here is derived from an EMBL/GenBank/DDBJ whole genome shotgun (WGS) entry which is preliminary data.</text>
</comment>
<evidence type="ECO:0000313" key="3">
    <source>
        <dbReference type="Proteomes" id="UP001482620"/>
    </source>
</evidence>
<keyword evidence="3" id="KW-1185">Reference proteome</keyword>
<organism evidence="2 3">
    <name type="scientific">Ilyodon furcidens</name>
    <name type="common">goldbreast splitfin</name>
    <dbReference type="NCBI Taxonomy" id="33524"/>
    <lineage>
        <taxon>Eukaryota</taxon>
        <taxon>Metazoa</taxon>
        <taxon>Chordata</taxon>
        <taxon>Craniata</taxon>
        <taxon>Vertebrata</taxon>
        <taxon>Euteleostomi</taxon>
        <taxon>Actinopterygii</taxon>
        <taxon>Neopterygii</taxon>
        <taxon>Teleostei</taxon>
        <taxon>Neoteleostei</taxon>
        <taxon>Acanthomorphata</taxon>
        <taxon>Ovalentaria</taxon>
        <taxon>Atherinomorphae</taxon>
        <taxon>Cyprinodontiformes</taxon>
        <taxon>Goodeidae</taxon>
        <taxon>Ilyodon</taxon>
    </lineage>
</organism>
<evidence type="ECO:0000313" key="2">
    <source>
        <dbReference type="EMBL" id="MEQ2226894.1"/>
    </source>
</evidence>
<accession>A0ABV0T289</accession>
<protein>
    <submittedName>
        <fullName evidence="2">Uncharacterized protein</fullName>
    </submittedName>
</protein>
<dbReference type="Proteomes" id="UP001482620">
    <property type="component" value="Unassembled WGS sequence"/>
</dbReference>
<reference evidence="2 3" key="1">
    <citation type="submission" date="2021-06" db="EMBL/GenBank/DDBJ databases">
        <authorList>
            <person name="Palmer J.M."/>
        </authorList>
    </citation>
    <scope>NUCLEOTIDE SEQUENCE [LARGE SCALE GENOMIC DNA]</scope>
    <source>
        <strain evidence="3">if_2019</strain>
        <tissue evidence="2">Muscle</tissue>
    </source>
</reference>
<gene>
    <name evidence="2" type="ORF">ILYODFUR_032044</name>
</gene>
<proteinExistence type="predicted"/>
<sequence>MHTYTHTHIHTFPFSFSHTLLHIHYQGDSSTTAASLPVSTWFPSSTVGKGKPHDSNRQSPGGKATAAWEDRRTAELEHGALK</sequence>
<feature type="region of interest" description="Disordered" evidence="1">
    <location>
        <begin position="43"/>
        <end position="69"/>
    </location>
</feature>